<proteinExistence type="predicted"/>
<sequence length="175" mass="19313">MSSATLYFNKLTDVYHILSGATLYLNKLPDVYHIMSDETLYLNKLPDVYHISSGATLYLNKLPDVYRIIRGLDDLVNFVVGLPGHIIERASWVVHDAFTSLVDGFMSSRFKLRSPAAGSMFKPRPSPDDIFDDLGLGLGDLGMGDANDDIFGGIAAPTGPLPNMDGRDPLDLMFW</sequence>
<evidence type="ECO:0000313" key="2">
    <source>
        <dbReference type="Proteomes" id="UP000762676"/>
    </source>
</evidence>
<organism evidence="1 2">
    <name type="scientific">Elysia marginata</name>
    <dbReference type="NCBI Taxonomy" id="1093978"/>
    <lineage>
        <taxon>Eukaryota</taxon>
        <taxon>Metazoa</taxon>
        <taxon>Spiralia</taxon>
        <taxon>Lophotrochozoa</taxon>
        <taxon>Mollusca</taxon>
        <taxon>Gastropoda</taxon>
        <taxon>Heterobranchia</taxon>
        <taxon>Euthyneura</taxon>
        <taxon>Panpulmonata</taxon>
        <taxon>Sacoglossa</taxon>
        <taxon>Placobranchoidea</taxon>
        <taxon>Plakobranchidae</taxon>
        <taxon>Elysia</taxon>
    </lineage>
</organism>
<dbReference type="AlphaFoldDB" id="A0AAV4IUW1"/>
<dbReference type="EMBL" id="BMAT01002799">
    <property type="protein sequence ID" value="GFS14339.1"/>
    <property type="molecule type" value="Genomic_DNA"/>
</dbReference>
<accession>A0AAV4IUW1</accession>
<dbReference type="Proteomes" id="UP000762676">
    <property type="component" value="Unassembled WGS sequence"/>
</dbReference>
<reference evidence="1 2" key="1">
    <citation type="journal article" date="2021" name="Elife">
        <title>Chloroplast acquisition without the gene transfer in kleptoplastic sea slugs, Plakobranchus ocellatus.</title>
        <authorList>
            <person name="Maeda T."/>
            <person name="Takahashi S."/>
            <person name="Yoshida T."/>
            <person name="Shimamura S."/>
            <person name="Takaki Y."/>
            <person name="Nagai Y."/>
            <person name="Toyoda A."/>
            <person name="Suzuki Y."/>
            <person name="Arimoto A."/>
            <person name="Ishii H."/>
            <person name="Satoh N."/>
            <person name="Nishiyama T."/>
            <person name="Hasebe M."/>
            <person name="Maruyama T."/>
            <person name="Minagawa J."/>
            <person name="Obokata J."/>
            <person name="Shigenobu S."/>
        </authorList>
    </citation>
    <scope>NUCLEOTIDE SEQUENCE [LARGE SCALE GENOMIC DNA]</scope>
</reference>
<comment type="caution">
    <text evidence="1">The sequence shown here is derived from an EMBL/GenBank/DDBJ whole genome shotgun (WGS) entry which is preliminary data.</text>
</comment>
<gene>
    <name evidence="1" type="ORF">ElyMa_001421000</name>
</gene>
<name>A0AAV4IUW1_9GAST</name>
<protein>
    <submittedName>
        <fullName evidence="1">Uncharacterized protein</fullName>
    </submittedName>
</protein>
<evidence type="ECO:0000313" key="1">
    <source>
        <dbReference type="EMBL" id="GFS14339.1"/>
    </source>
</evidence>
<keyword evidence="2" id="KW-1185">Reference proteome</keyword>